<dbReference type="Pfam" id="PF18271">
    <property type="entry name" value="GH131_N"/>
    <property type="match status" value="1"/>
</dbReference>
<dbReference type="Gene3D" id="2.60.120.1160">
    <property type="match status" value="1"/>
</dbReference>
<dbReference type="OrthoDB" id="120072at2759"/>
<keyword evidence="4" id="KW-1185">Reference proteome</keyword>
<evidence type="ECO:0000313" key="3">
    <source>
        <dbReference type="EMBL" id="GMF16021.1"/>
    </source>
</evidence>
<proteinExistence type="predicted"/>
<dbReference type="PANTHER" id="PTHR34612">
    <property type="entry name" value="GH131_N DOMAIN-CONTAINING PROTEIN"/>
    <property type="match status" value="1"/>
</dbReference>
<dbReference type="AlphaFoldDB" id="A0A9W6TNS9"/>
<gene>
    <name evidence="3" type="ORF">Plil01_000562200</name>
</gene>
<feature type="chain" id="PRO_5040773198" evidence="1">
    <location>
        <begin position="20"/>
        <end position="183"/>
    </location>
</feature>
<dbReference type="InterPro" id="IPR041524">
    <property type="entry name" value="GH131_N"/>
</dbReference>
<evidence type="ECO:0000313" key="4">
    <source>
        <dbReference type="Proteomes" id="UP001165083"/>
    </source>
</evidence>
<protein>
    <submittedName>
        <fullName evidence="3">Unnamed protein product</fullName>
    </submittedName>
</protein>
<reference evidence="3" key="1">
    <citation type="submission" date="2023-04" db="EMBL/GenBank/DDBJ databases">
        <title>Phytophthora lilii NBRC 32176.</title>
        <authorList>
            <person name="Ichikawa N."/>
            <person name="Sato H."/>
            <person name="Tonouchi N."/>
        </authorList>
    </citation>
    <scope>NUCLEOTIDE SEQUENCE</scope>
    <source>
        <strain evidence="3">NBRC 32176</strain>
    </source>
</reference>
<name>A0A9W6TNS9_9STRA</name>
<sequence length="183" mass="19191">MQTSAVLLGLVALSYSTLSAVGVAEPLPWDGRADGLTIDKLSDKYVTKVLTKRNGESEGSPADYVGPQWTARFKVDTWYNFGIGLKAAASGKGTELEFYTSVGNEDLALNVTTEAAAELPSSLEMHWGLLTQAKSTAGPVMTKRQEVMSFNGISGDGKVETAAAVSTTKPSTSSVAGEAEGIH</sequence>
<feature type="signal peptide" evidence="1">
    <location>
        <begin position="1"/>
        <end position="19"/>
    </location>
</feature>
<comment type="caution">
    <text evidence="3">The sequence shown here is derived from an EMBL/GenBank/DDBJ whole genome shotgun (WGS) entry which is preliminary data.</text>
</comment>
<evidence type="ECO:0000256" key="1">
    <source>
        <dbReference type="SAM" id="SignalP"/>
    </source>
</evidence>
<accession>A0A9W6TNS9</accession>
<dbReference type="Proteomes" id="UP001165083">
    <property type="component" value="Unassembled WGS sequence"/>
</dbReference>
<dbReference type="PANTHER" id="PTHR34612:SF6">
    <property type="entry name" value="GLYCOSIDE HYDROLASE 131 CATALYTIC N-TERMINAL DOMAIN-CONTAINING PROTEIN"/>
    <property type="match status" value="1"/>
</dbReference>
<evidence type="ECO:0000259" key="2">
    <source>
        <dbReference type="Pfam" id="PF18271"/>
    </source>
</evidence>
<feature type="domain" description="Glycoside hydrolase 131 catalytic N-terminal" evidence="2">
    <location>
        <begin position="68"/>
        <end position="155"/>
    </location>
</feature>
<keyword evidence="1" id="KW-0732">Signal</keyword>
<dbReference type="EMBL" id="BSXW01000239">
    <property type="protein sequence ID" value="GMF16021.1"/>
    <property type="molecule type" value="Genomic_DNA"/>
</dbReference>
<organism evidence="3 4">
    <name type="scientific">Phytophthora lilii</name>
    <dbReference type="NCBI Taxonomy" id="2077276"/>
    <lineage>
        <taxon>Eukaryota</taxon>
        <taxon>Sar</taxon>
        <taxon>Stramenopiles</taxon>
        <taxon>Oomycota</taxon>
        <taxon>Peronosporomycetes</taxon>
        <taxon>Peronosporales</taxon>
        <taxon>Peronosporaceae</taxon>
        <taxon>Phytophthora</taxon>
    </lineage>
</organism>